<sequence>MNDGELTSGPRGAHAQQADDTYLPPRKTVHPSEKGVWTRRFYAALLWLFVTLTAALLIWGYRTGAR</sequence>
<comment type="caution">
    <text evidence="3">The sequence shown here is derived from an EMBL/GenBank/DDBJ whole genome shotgun (WGS) entry which is preliminary data.</text>
</comment>
<feature type="transmembrane region" description="Helical" evidence="2">
    <location>
        <begin position="41"/>
        <end position="61"/>
    </location>
</feature>
<keyword evidence="2" id="KW-0472">Membrane</keyword>
<feature type="region of interest" description="Disordered" evidence="1">
    <location>
        <begin position="1"/>
        <end position="30"/>
    </location>
</feature>
<keyword evidence="2" id="KW-1133">Transmembrane helix</keyword>
<keyword evidence="2" id="KW-0812">Transmembrane</keyword>
<dbReference type="Proteomes" id="UP000031967">
    <property type="component" value="Unassembled WGS sequence"/>
</dbReference>
<dbReference type="EMBL" id="JXAK01000071">
    <property type="protein sequence ID" value="KIL38208.1"/>
    <property type="molecule type" value="Genomic_DNA"/>
</dbReference>
<dbReference type="RefSeq" id="WP_041051689.1">
    <property type="nucleotide sequence ID" value="NZ_JXAK01000071.1"/>
</dbReference>
<evidence type="ECO:0000256" key="2">
    <source>
        <dbReference type="SAM" id="Phobius"/>
    </source>
</evidence>
<keyword evidence="4" id="KW-1185">Reference proteome</keyword>
<reference evidence="3 4" key="1">
    <citation type="submission" date="2014-12" db="EMBL/GenBank/DDBJ databases">
        <title>Draft genome sequence of Paenibacillus kamchatkensis strain B-2647.</title>
        <authorList>
            <person name="Karlyshev A.V."/>
            <person name="Kudryashova E.B."/>
        </authorList>
    </citation>
    <scope>NUCLEOTIDE SEQUENCE [LARGE SCALE GENOMIC DNA]</scope>
    <source>
        <strain evidence="3 4">VKM B-2647</strain>
    </source>
</reference>
<proteinExistence type="predicted"/>
<accession>A0ABR5AC06</accession>
<protein>
    <submittedName>
        <fullName evidence="3">Uncharacterized protein</fullName>
    </submittedName>
</protein>
<evidence type="ECO:0000256" key="1">
    <source>
        <dbReference type="SAM" id="MobiDB-lite"/>
    </source>
</evidence>
<name>A0ABR5AC06_9BACL</name>
<organism evidence="3 4">
    <name type="scientific">Gordoniibacillus kamchatkensis</name>
    <dbReference type="NCBI Taxonomy" id="1590651"/>
    <lineage>
        <taxon>Bacteria</taxon>
        <taxon>Bacillati</taxon>
        <taxon>Bacillota</taxon>
        <taxon>Bacilli</taxon>
        <taxon>Bacillales</taxon>
        <taxon>Paenibacillaceae</taxon>
        <taxon>Gordoniibacillus</taxon>
    </lineage>
</organism>
<evidence type="ECO:0000313" key="4">
    <source>
        <dbReference type="Proteomes" id="UP000031967"/>
    </source>
</evidence>
<gene>
    <name evidence="3" type="ORF">SD70_27970</name>
</gene>
<evidence type="ECO:0000313" key="3">
    <source>
        <dbReference type="EMBL" id="KIL38208.1"/>
    </source>
</evidence>